<name>A0A2U1PWS9_ARTAN</name>
<evidence type="ECO:0000259" key="1">
    <source>
        <dbReference type="Pfam" id="PF00646"/>
    </source>
</evidence>
<dbReference type="OrthoDB" id="610337at2759"/>
<dbReference type="PANTHER" id="PTHR31672:SF13">
    <property type="entry name" value="F-BOX PROTEIN CPR30-LIKE"/>
    <property type="match status" value="1"/>
</dbReference>
<protein>
    <submittedName>
        <fullName evidence="3">F-box associated domain, type 1</fullName>
    </submittedName>
</protein>
<dbReference type="SUPFAM" id="SSF81383">
    <property type="entry name" value="F-box domain"/>
    <property type="match status" value="1"/>
</dbReference>
<dbReference type="NCBIfam" id="TIGR01640">
    <property type="entry name" value="F_box_assoc_1"/>
    <property type="match status" value="1"/>
</dbReference>
<gene>
    <name evidence="3" type="ORF">CTI12_AA103740</name>
</gene>
<organism evidence="3 4">
    <name type="scientific">Artemisia annua</name>
    <name type="common">Sweet wormwood</name>
    <dbReference type="NCBI Taxonomy" id="35608"/>
    <lineage>
        <taxon>Eukaryota</taxon>
        <taxon>Viridiplantae</taxon>
        <taxon>Streptophyta</taxon>
        <taxon>Embryophyta</taxon>
        <taxon>Tracheophyta</taxon>
        <taxon>Spermatophyta</taxon>
        <taxon>Magnoliopsida</taxon>
        <taxon>eudicotyledons</taxon>
        <taxon>Gunneridae</taxon>
        <taxon>Pentapetalae</taxon>
        <taxon>asterids</taxon>
        <taxon>campanulids</taxon>
        <taxon>Asterales</taxon>
        <taxon>Asteraceae</taxon>
        <taxon>Asteroideae</taxon>
        <taxon>Anthemideae</taxon>
        <taxon>Artemisiinae</taxon>
        <taxon>Artemisia</taxon>
    </lineage>
</organism>
<dbReference type="InterPro" id="IPR050796">
    <property type="entry name" value="SCF_F-box_component"/>
</dbReference>
<dbReference type="STRING" id="35608.A0A2U1PWS9"/>
<dbReference type="Pfam" id="PF00646">
    <property type="entry name" value="F-box"/>
    <property type="match status" value="1"/>
</dbReference>
<dbReference type="PANTHER" id="PTHR31672">
    <property type="entry name" value="BNACNNG10540D PROTEIN"/>
    <property type="match status" value="1"/>
</dbReference>
<evidence type="ECO:0000313" key="4">
    <source>
        <dbReference type="Proteomes" id="UP000245207"/>
    </source>
</evidence>
<dbReference type="EMBL" id="PKPP01000650">
    <property type="protein sequence ID" value="PWA90182.1"/>
    <property type="molecule type" value="Genomic_DNA"/>
</dbReference>
<feature type="domain" description="F-box associated beta-propeller type 3" evidence="2">
    <location>
        <begin position="110"/>
        <end position="313"/>
    </location>
</feature>
<dbReference type="AlphaFoldDB" id="A0A2U1PWS9"/>
<comment type="caution">
    <text evidence="3">The sequence shown here is derived from an EMBL/GenBank/DDBJ whole genome shotgun (WGS) entry which is preliminary data.</text>
</comment>
<evidence type="ECO:0000259" key="2">
    <source>
        <dbReference type="Pfam" id="PF08268"/>
    </source>
</evidence>
<reference evidence="3 4" key="1">
    <citation type="journal article" date="2018" name="Mol. Plant">
        <title>The genome of Artemisia annua provides insight into the evolution of Asteraceae family and artemisinin biosynthesis.</title>
        <authorList>
            <person name="Shen Q."/>
            <person name="Zhang L."/>
            <person name="Liao Z."/>
            <person name="Wang S."/>
            <person name="Yan T."/>
            <person name="Shi P."/>
            <person name="Liu M."/>
            <person name="Fu X."/>
            <person name="Pan Q."/>
            <person name="Wang Y."/>
            <person name="Lv Z."/>
            <person name="Lu X."/>
            <person name="Zhang F."/>
            <person name="Jiang W."/>
            <person name="Ma Y."/>
            <person name="Chen M."/>
            <person name="Hao X."/>
            <person name="Li L."/>
            <person name="Tang Y."/>
            <person name="Lv G."/>
            <person name="Zhou Y."/>
            <person name="Sun X."/>
            <person name="Brodelius P.E."/>
            <person name="Rose J.K.C."/>
            <person name="Tang K."/>
        </authorList>
    </citation>
    <scope>NUCLEOTIDE SEQUENCE [LARGE SCALE GENOMIC DNA]</scope>
    <source>
        <strain evidence="4">cv. Huhao1</strain>
        <tissue evidence="3">Leaf</tissue>
    </source>
</reference>
<evidence type="ECO:0000313" key="3">
    <source>
        <dbReference type="EMBL" id="PWA90182.1"/>
    </source>
</evidence>
<feature type="domain" description="F-box" evidence="1">
    <location>
        <begin position="13"/>
        <end position="40"/>
    </location>
</feature>
<dbReference type="InterPro" id="IPR017451">
    <property type="entry name" value="F-box-assoc_interact_dom"/>
</dbReference>
<dbReference type="Proteomes" id="UP000245207">
    <property type="component" value="Unassembled WGS sequence"/>
</dbReference>
<dbReference type="Gene3D" id="1.20.1280.50">
    <property type="match status" value="1"/>
</dbReference>
<dbReference type="InterPro" id="IPR036047">
    <property type="entry name" value="F-box-like_dom_sf"/>
</dbReference>
<keyword evidence="4" id="KW-1185">Reference proteome</keyword>
<proteinExistence type="predicted"/>
<dbReference type="InterPro" id="IPR013187">
    <property type="entry name" value="F-box-assoc_dom_typ3"/>
</dbReference>
<accession>A0A2U1PWS9</accession>
<dbReference type="InterPro" id="IPR001810">
    <property type="entry name" value="F-box_dom"/>
</dbReference>
<sequence>MEALDDYFLLDMLSRLDVKAIIYCKCVCKRWRDLVLDPHFVCNLHLPRSLSSPPSLIIHGLPRENFIGVNTYGGRGSRGEVSVGRPGYLKWVEMQQQLDGCQLTHVASHNLSDNRCSFPMIKMVTVGSVNGLVCVLQRSDAFFIFNPVFEEYMALPKPQLVAKRYELIRYGFGFSLASGEYKVIRICRKKNSMRSYALGTAKFNHVEIEVYTLGTDQWRTLGQVPYPDVYDYELGSSISLRGHVHWIIYGKIYAFDLDTETFMSFPSPPATGDCNKILGVLKGRLSQFSWSKYRFTVFEMREYGIKDSWYQEVHWTEEISHKLESGWKTWKPLCLIDGINGTTSNLIAVHENEDNFLKFGADRVHPFKKVEDLLQEVRLVALKGGFLEELPTEEPPTGNCGTRGFDGILFVSSMMIHDDLEAFLLKVACKSGFVLILELGSTP</sequence>
<dbReference type="Pfam" id="PF08268">
    <property type="entry name" value="FBA_3"/>
    <property type="match status" value="1"/>
</dbReference>